<comment type="subunit">
    <text evidence="3">The nucleosome is a histone octamer containing two molecules each of H2A, H2B, H3 and H4 assembled in one H3-H4 heterotetramer and two H2A-H2B heterodimers. The octamer wraps approximately 147 bp of DNA.</text>
</comment>
<dbReference type="AlphaFoldDB" id="A0A3B6ELZ4"/>
<dbReference type="STRING" id="4565.A0A3B6ELZ4"/>
<dbReference type="PANTHER" id="PTHR23428">
    <property type="entry name" value="HISTONE H2B"/>
    <property type="match status" value="1"/>
</dbReference>
<evidence type="ECO:0000256" key="1">
    <source>
        <dbReference type="ARBA" id="ARBA00002001"/>
    </source>
</evidence>
<comment type="function">
    <text evidence="1">Core component of nucleosome. Nucleosomes wrap and compact DNA into chromatin, limiting DNA accessibility to the cellular machineries which require DNA as a template. Histones thereby play a central role in transcription regulation, DNA repair, DNA replication and chromosomal stability. DNA accessibility is regulated via a complex set of post-translational modifications of histones, also called histone code, and nucleosome remodeling.</text>
</comment>
<dbReference type="SUPFAM" id="SSF47113">
    <property type="entry name" value="Histone-fold"/>
    <property type="match status" value="1"/>
</dbReference>
<dbReference type="PRINTS" id="PR00621">
    <property type="entry name" value="HISTONEH2B"/>
</dbReference>
<sequence length="141" mass="15759">MAPKAEKKPKVEKRVPGKEGETSKKKAKKSNETYKIYIFKVLKQIDPNMGISSKSMSIINSIINDIFEKLAGESAKLARYNKKPTITSREIQTADALTQAEPQVVDLKTRLEQQEAETCEADSKLKLGLEKSEKIRAGFST</sequence>
<evidence type="ECO:0000313" key="7">
    <source>
        <dbReference type="Proteomes" id="UP000019116"/>
    </source>
</evidence>
<dbReference type="GO" id="GO:0005634">
    <property type="term" value="C:nucleus"/>
    <property type="evidence" value="ECO:0007669"/>
    <property type="project" value="UniProtKB-ARBA"/>
</dbReference>
<dbReference type="Gramene" id="TraesCLE_scaffold_051222_01G000100.1">
    <property type="protein sequence ID" value="TraesCLE_scaffold_051222_01G000100.1"/>
    <property type="gene ID" value="TraesCLE_scaffold_051222_01G000100"/>
</dbReference>
<evidence type="ECO:0000256" key="3">
    <source>
        <dbReference type="ARBA" id="ARBA00011538"/>
    </source>
</evidence>
<reference evidence="6" key="2">
    <citation type="submission" date="2018-10" db="UniProtKB">
        <authorList>
            <consortium name="EnsemblPlants"/>
        </authorList>
    </citation>
    <scope>IDENTIFICATION</scope>
</reference>
<dbReference type="InterPro" id="IPR000558">
    <property type="entry name" value="Histone_H2B"/>
</dbReference>
<proteinExistence type="inferred from homology"/>
<dbReference type="FunFam" id="1.10.20.10:FF:000043">
    <property type="entry name" value="Histone H2B"/>
    <property type="match status" value="1"/>
</dbReference>
<evidence type="ECO:0000256" key="4">
    <source>
        <dbReference type="SAM" id="MobiDB-lite"/>
    </source>
</evidence>
<dbReference type="GO" id="GO:0046982">
    <property type="term" value="F:protein heterodimerization activity"/>
    <property type="evidence" value="ECO:0007669"/>
    <property type="project" value="InterPro"/>
</dbReference>
<dbReference type="GO" id="GO:0030527">
    <property type="term" value="F:structural constituent of chromatin"/>
    <property type="evidence" value="ECO:0007669"/>
    <property type="project" value="InterPro"/>
</dbReference>
<dbReference type="Gramene" id="TraesKAR3A01G0371600.1">
    <property type="protein sequence ID" value="cds.TraesKAR3A01G0371600.1"/>
    <property type="gene ID" value="TraesKAR3A01G0371600"/>
</dbReference>
<evidence type="ECO:0000256" key="2">
    <source>
        <dbReference type="ARBA" id="ARBA00006846"/>
    </source>
</evidence>
<evidence type="ECO:0000259" key="5">
    <source>
        <dbReference type="Pfam" id="PF00125"/>
    </source>
</evidence>
<dbReference type="CDD" id="cd22910">
    <property type="entry name" value="HFD_H2B"/>
    <property type="match status" value="1"/>
</dbReference>
<dbReference type="Gene3D" id="1.10.20.10">
    <property type="entry name" value="Histone, subunit A"/>
    <property type="match status" value="1"/>
</dbReference>
<organism evidence="6">
    <name type="scientific">Triticum aestivum</name>
    <name type="common">Wheat</name>
    <dbReference type="NCBI Taxonomy" id="4565"/>
    <lineage>
        <taxon>Eukaryota</taxon>
        <taxon>Viridiplantae</taxon>
        <taxon>Streptophyta</taxon>
        <taxon>Embryophyta</taxon>
        <taxon>Tracheophyta</taxon>
        <taxon>Spermatophyta</taxon>
        <taxon>Magnoliopsida</taxon>
        <taxon>Liliopsida</taxon>
        <taxon>Poales</taxon>
        <taxon>Poaceae</taxon>
        <taxon>BOP clade</taxon>
        <taxon>Pooideae</taxon>
        <taxon>Triticodae</taxon>
        <taxon>Triticeae</taxon>
        <taxon>Triticinae</taxon>
        <taxon>Triticum</taxon>
    </lineage>
</organism>
<dbReference type="InterPro" id="IPR007125">
    <property type="entry name" value="H2A/H2B/H3"/>
</dbReference>
<dbReference type="SMR" id="A0A3B6ELZ4"/>
<dbReference type="InterPro" id="IPR009072">
    <property type="entry name" value="Histone-fold"/>
</dbReference>
<dbReference type="SMART" id="SM00427">
    <property type="entry name" value="H2B"/>
    <property type="match status" value="1"/>
</dbReference>
<accession>A0A3B6ELZ4</accession>
<dbReference type="EnsemblPlants" id="TraesCS3A02G357600.1">
    <property type="protein sequence ID" value="TraesCS3A02G357600.1"/>
    <property type="gene ID" value="TraesCS3A02G357600"/>
</dbReference>
<comment type="similarity">
    <text evidence="2">Belongs to the histone H2B family.</text>
</comment>
<keyword evidence="7" id="KW-1185">Reference proteome</keyword>
<reference evidence="6" key="1">
    <citation type="submission" date="2018-08" db="EMBL/GenBank/DDBJ databases">
        <authorList>
            <person name="Rossello M."/>
        </authorList>
    </citation>
    <scope>NUCLEOTIDE SEQUENCE [LARGE SCALE GENOMIC DNA]</scope>
    <source>
        <strain evidence="6">cv. Chinese Spring</strain>
    </source>
</reference>
<dbReference type="GO" id="GO:0003677">
    <property type="term" value="F:DNA binding"/>
    <property type="evidence" value="ECO:0000318"/>
    <property type="project" value="GO_Central"/>
</dbReference>
<dbReference type="OMA" id="ERITCES"/>
<feature type="domain" description="Core Histone H2A/H2B/H3" evidence="5">
    <location>
        <begin position="21"/>
        <end position="94"/>
    </location>
</feature>
<dbReference type="Gramene" id="TraesWEE_scaffold_029459_01G000200.1">
    <property type="protein sequence ID" value="TraesWEE_scaffold_029459_01G000200.1"/>
    <property type="gene ID" value="TraesWEE_scaffold_029459_01G000200"/>
</dbReference>
<dbReference type="GO" id="GO:0000786">
    <property type="term" value="C:nucleosome"/>
    <property type="evidence" value="ECO:0007669"/>
    <property type="project" value="InterPro"/>
</dbReference>
<name>A0A3B6ELZ4_WHEAT</name>
<dbReference type="Gramene" id="TraesCS3A03G0850700.1">
    <property type="protein sequence ID" value="TraesCS3A03G0850700.1.CDS"/>
    <property type="gene ID" value="TraesCS3A03G0850700"/>
</dbReference>
<dbReference type="Proteomes" id="UP000019116">
    <property type="component" value="Chromosome 3A"/>
</dbReference>
<feature type="region of interest" description="Disordered" evidence="4">
    <location>
        <begin position="1"/>
        <end position="28"/>
    </location>
</feature>
<protein>
    <recommendedName>
        <fullName evidence="5">Core Histone H2A/H2B/H3 domain-containing protein</fullName>
    </recommendedName>
</protein>
<dbReference type="Gramene" id="TraesRN3A0100868800.1">
    <property type="protein sequence ID" value="TraesRN3A0100868800.1"/>
    <property type="gene ID" value="TraesRN3A0100868800"/>
</dbReference>
<evidence type="ECO:0000313" key="6">
    <source>
        <dbReference type="EnsemblPlants" id="TraesCS3A02G357600.1"/>
    </source>
</evidence>
<dbReference type="Gramene" id="TraesCS3A02G357600.1">
    <property type="protein sequence ID" value="TraesCS3A02G357600.1"/>
    <property type="gene ID" value="TraesCS3A02G357600"/>
</dbReference>
<dbReference type="Pfam" id="PF00125">
    <property type="entry name" value="Histone"/>
    <property type="match status" value="1"/>
</dbReference>
<dbReference type="Gramene" id="TraesROB_scaffold_077528_01G000100.1">
    <property type="protein sequence ID" value="TraesROB_scaffold_077528_01G000100.1"/>
    <property type="gene ID" value="TraesROB_scaffold_077528_01G000100"/>
</dbReference>